<dbReference type="Proteomes" id="UP000651977">
    <property type="component" value="Unassembled WGS sequence"/>
</dbReference>
<protein>
    <submittedName>
        <fullName evidence="1">Uncharacterized protein</fullName>
    </submittedName>
</protein>
<dbReference type="EMBL" id="BMDY01000020">
    <property type="protein sequence ID" value="GGB14883.1"/>
    <property type="molecule type" value="Genomic_DNA"/>
</dbReference>
<evidence type="ECO:0000313" key="1">
    <source>
        <dbReference type="EMBL" id="GGB14883.1"/>
    </source>
</evidence>
<organism evidence="1 2">
    <name type="scientific">Agarivorans gilvus</name>
    <dbReference type="NCBI Taxonomy" id="680279"/>
    <lineage>
        <taxon>Bacteria</taxon>
        <taxon>Pseudomonadati</taxon>
        <taxon>Pseudomonadota</taxon>
        <taxon>Gammaproteobacteria</taxon>
        <taxon>Alteromonadales</taxon>
        <taxon>Alteromonadaceae</taxon>
        <taxon>Agarivorans</taxon>
    </lineage>
</organism>
<keyword evidence="2" id="KW-1185">Reference proteome</keyword>
<name>A0ABQ1I459_9ALTE</name>
<reference evidence="2" key="1">
    <citation type="journal article" date="2019" name="Int. J. Syst. Evol. Microbiol.">
        <title>The Global Catalogue of Microorganisms (GCM) 10K type strain sequencing project: providing services to taxonomists for standard genome sequencing and annotation.</title>
        <authorList>
            <consortium name="The Broad Institute Genomics Platform"/>
            <consortium name="The Broad Institute Genome Sequencing Center for Infectious Disease"/>
            <person name="Wu L."/>
            <person name="Ma J."/>
        </authorList>
    </citation>
    <scope>NUCLEOTIDE SEQUENCE [LARGE SCALE GENOMIC DNA]</scope>
    <source>
        <strain evidence="2">CGMCC 1.10131</strain>
    </source>
</reference>
<proteinExistence type="predicted"/>
<evidence type="ECO:0000313" key="2">
    <source>
        <dbReference type="Proteomes" id="UP000651977"/>
    </source>
</evidence>
<sequence>MPNVKAWKDKLNLETYQGSSCSTLQVVDSQSRELLGAEVSIPVQIMYRLYHLGRAYDFHTMKLLRPDGKSILDWTHIQQLRAEIECLSDIVVDPVVAHFVSILLSRFEATNVRTACNLIYVSPQSS</sequence>
<comment type="caution">
    <text evidence="1">The sequence shown here is derived from an EMBL/GenBank/DDBJ whole genome shotgun (WGS) entry which is preliminary data.</text>
</comment>
<accession>A0ABQ1I459</accession>
<gene>
    <name evidence="1" type="ORF">GCM10007414_30410</name>
</gene>
<dbReference type="RefSeq" id="WP_055733417.1">
    <property type="nucleotide sequence ID" value="NZ_BMDY01000020.1"/>
</dbReference>